<gene>
    <name evidence="6" type="ORF">TrCOL_g11776</name>
</gene>
<dbReference type="GO" id="GO:0046872">
    <property type="term" value="F:metal ion binding"/>
    <property type="evidence" value="ECO:0007669"/>
    <property type="project" value="UniProtKB-KW"/>
</dbReference>
<keyword evidence="5" id="KW-0732">Signal</keyword>
<reference evidence="7" key="1">
    <citation type="journal article" date="2023" name="Commun. Biol.">
        <title>Genome analysis of Parmales, the sister group of diatoms, reveals the evolutionary specialization of diatoms from phago-mixotrophs to photoautotrophs.</title>
        <authorList>
            <person name="Ban H."/>
            <person name="Sato S."/>
            <person name="Yoshikawa S."/>
            <person name="Yamada K."/>
            <person name="Nakamura Y."/>
            <person name="Ichinomiya M."/>
            <person name="Sato N."/>
            <person name="Blanc-Mathieu R."/>
            <person name="Endo H."/>
            <person name="Kuwata A."/>
            <person name="Ogata H."/>
        </authorList>
    </citation>
    <scope>NUCLEOTIDE SEQUENCE [LARGE SCALE GENOMIC DNA]</scope>
</reference>
<organism evidence="6 7">
    <name type="scientific">Triparma columacea</name>
    <dbReference type="NCBI Taxonomy" id="722753"/>
    <lineage>
        <taxon>Eukaryota</taxon>
        <taxon>Sar</taxon>
        <taxon>Stramenopiles</taxon>
        <taxon>Ochrophyta</taxon>
        <taxon>Bolidophyceae</taxon>
        <taxon>Parmales</taxon>
        <taxon>Triparmaceae</taxon>
        <taxon>Triparma</taxon>
    </lineage>
</organism>
<dbReference type="GO" id="GO:0010436">
    <property type="term" value="F:carotenoid dioxygenase activity"/>
    <property type="evidence" value="ECO:0007669"/>
    <property type="project" value="TreeGrafter"/>
</dbReference>
<dbReference type="PANTHER" id="PTHR10543">
    <property type="entry name" value="BETA-CAROTENE DIOXYGENASE"/>
    <property type="match status" value="1"/>
</dbReference>
<keyword evidence="2 4" id="KW-0479">Metal-binding</keyword>
<comment type="caution">
    <text evidence="6">The sequence shown here is derived from an EMBL/GenBank/DDBJ whole genome shotgun (WGS) entry which is preliminary data.</text>
</comment>
<keyword evidence="7" id="KW-1185">Reference proteome</keyword>
<evidence type="ECO:0000313" key="6">
    <source>
        <dbReference type="EMBL" id="GMI23274.1"/>
    </source>
</evidence>
<dbReference type="GO" id="GO:0016121">
    <property type="term" value="P:carotene catabolic process"/>
    <property type="evidence" value="ECO:0007669"/>
    <property type="project" value="TreeGrafter"/>
</dbReference>
<evidence type="ECO:0000256" key="3">
    <source>
        <dbReference type="ARBA" id="ARBA00023004"/>
    </source>
</evidence>
<dbReference type="AlphaFoldDB" id="A0A9W7L1V0"/>
<dbReference type="Proteomes" id="UP001165065">
    <property type="component" value="Unassembled WGS sequence"/>
</dbReference>
<protein>
    <submittedName>
        <fullName evidence="6">Uncharacterized protein</fullName>
    </submittedName>
</protein>
<accession>A0A9W7L1V0</accession>
<feature type="binding site" evidence="4">
    <location>
        <position position="592"/>
    </location>
    <ligand>
        <name>Fe cation</name>
        <dbReference type="ChEBI" id="CHEBI:24875"/>
        <note>catalytic</note>
    </ligand>
</feature>
<dbReference type="PANTHER" id="PTHR10543:SF138">
    <property type="entry name" value="CAROTENOID OXYGENASE"/>
    <property type="match status" value="1"/>
</dbReference>
<feature type="binding site" evidence="4">
    <location>
        <position position="269"/>
    </location>
    <ligand>
        <name>Fe cation</name>
        <dbReference type="ChEBI" id="CHEBI:24875"/>
        <note>catalytic</note>
    </ligand>
</feature>
<dbReference type="Pfam" id="PF03055">
    <property type="entry name" value="RPE65"/>
    <property type="match status" value="1"/>
</dbReference>
<feature type="binding site" evidence="4">
    <location>
        <position position="400"/>
    </location>
    <ligand>
        <name>Fe cation</name>
        <dbReference type="ChEBI" id="CHEBI:24875"/>
        <note>catalytic</note>
    </ligand>
</feature>
<comment type="cofactor">
    <cofactor evidence="4">
        <name>Fe(2+)</name>
        <dbReference type="ChEBI" id="CHEBI:29033"/>
    </cofactor>
    <text evidence="4">Binds 1 Fe(2+) ion per subunit.</text>
</comment>
<evidence type="ECO:0000256" key="2">
    <source>
        <dbReference type="ARBA" id="ARBA00022723"/>
    </source>
</evidence>
<comment type="similarity">
    <text evidence="1">Belongs to the carotenoid oxygenase family.</text>
</comment>
<name>A0A9W7L1V0_9STRA</name>
<dbReference type="OrthoDB" id="37757at2759"/>
<evidence type="ECO:0000256" key="1">
    <source>
        <dbReference type="ARBA" id="ARBA00006787"/>
    </source>
</evidence>
<dbReference type="InterPro" id="IPR004294">
    <property type="entry name" value="Carotenoid_Oase"/>
</dbReference>
<evidence type="ECO:0000256" key="4">
    <source>
        <dbReference type="PIRSR" id="PIRSR604294-1"/>
    </source>
</evidence>
<keyword evidence="3 4" id="KW-0408">Iron</keyword>
<feature type="binding site" evidence="4">
    <location>
        <position position="325"/>
    </location>
    <ligand>
        <name>Fe cation</name>
        <dbReference type="ChEBI" id="CHEBI:24875"/>
        <note>catalytic</note>
    </ligand>
</feature>
<evidence type="ECO:0000313" key="7">
    <source>
        <dbReference type="Proteomes" id="UP001165065"/>
    </source>
</evidence>
<evidence type="ECO:0000256" key="5">
    <source>
        <dbReference type="SAM" id="SignalP"/>
    </source>
</evidence>
<dbReference type="EMBL" id="BRYA01000565">
    <property type="protein sequence ID" value="GMI23274.1"/>
    <property type="molecule type" value="Genomic_DNA"/>
</dbReference>
<sequence>MQQILLLLSIFYLHTSTGLSIETINNVRSRVNNVGPTYNSPVPPSSPRKVGEGGFRVEDWVSAWQTFKPGNVDKLKLKLRSGTVPKDLRGSLWKNGPGKFHQRVDGRVRHVLDGDGLVFKISINEDGSDGEIFFTSRFVETPCFLKEEETGKVEMRSTFGTARVLGDKKVGEEVIQERKIVDAIRNVGDVNIKNPANTHVVKFGGKLLALFEAGCPYELDPSTLSTVGPYGMCGNVPVDGGERLAVAVEGIPMDAKFLPRMNGRAHTAHPKKDPGTGRMVGWTWAQDPVKGELNVRLSEYDEEEKGGLVEIEGKDYVFPVDLAPHDFGMSENFAVFVFNALTMQPLNFMAGFKGPAECLNMDGRAKVQVAVVRRPGARGGSKHVGSEPLIVEMDAAFAIHFSHAYEEGDKVIAHFSGWPPNDSESFLGAWGGTAPEFEKIPPTFLWRVEIDLEKRESSLRNAKGSKDVCGEHLKVHPDFQTQKCENLFVVSSNLIGDSSPPCGYSRLKIEDDKADDEEKESFWWGTRYFCGEPVIAPKAGGISKEEDGYLLGMVHDAEKDVAFLAVFDLCRSLSEGPICEIECPFPIPHGLHGSWGGEGEDSSCF</sequence>
<proteinExistence type="inferred from homology"/>
<feature type="chain" id="PRO_5040935566" evidence="5">
    <location>
        <begin position="19"/>
        <end position="605"/>
    </location>
</feature>
<feature type="signal peptide" evidence="5">
    <location>
        <begin position="1"/>
        <end position="18"/>
    </location>
</feature>